<accession>A0A5M8FVN8</accession>
<dbReference type="Pfam" id="PF13439">
    <property type="entry name" value="Glyco_transf_4"/>
    <property type="match status" value="1"/>
</dbReference>
<protein>
    <submittedName>
        <fullName evidence="2">Glycosyltransferase family 4 protein</fullName>
    </submittedName>
</protein>
<dbReference type="OrthoDB" id="9802525at2"/>
<dbReference type="Pfam" id="PF13692">
    <property type="entry name" value="Glyco_trans_1_4"/>
    <property type="match status" value="1"/>
</dbReference>
<evidence type="ECO:0000313" key="2">
    <source>
        <dbReference type="EMBL" id="KAA6187866.1"/>
    </source>
</evidence>
<feature type="domain" description="Glycosyltransferase subfamily 4-like N-terminal" evidence="1">
    <location>
        <begin position="13"/>
        <end position="170"/>
    </location>
</feature>
<dbReference type="AlphaFoldDB" id="A0A5M8FVN8"/>
<dbReference type="PANTHER" id="PTHR45947:SF3">
    <property type="entry name" value="SULFOQUINOVOSYL TRANSFERASE SQD2"/>
    <property type="match status" value="1"/>
</dbReference>
<dbReference type="EMBL" id="VWXX01000001">
    <property type="protein sequence ID" value="KAA6187866.1"/>
    <property type="molecule type" value="Genomic_DNA"/>
</dbReference>
<dbReference type="InterPro" id="IPR028098">
    <property type="entry name" value="Glyco_trans_4-like_N"/>
</dbReference>
<dbReference type="GO" id="GO:0016757">
    <property type="term" value="F:glycosyltransferase activity"/>
    <property type="evidence" value="ECO:0007669"/>
    <property type="project" value="UniProtKB-ARBA"/>
</dbReference>
<keyword evidence="3" id="KW-1185">Reference proteome</keyword>
<dbReference type="InterPro" id="IPR050194">
    <property type="entry name" value="Glycosyltransferase_grp1"/>
</dbReference>
<dbReference type="PANTHER" id="PTHR45947">
    <property type="entry name" value="SULFOQUINOVOSYL TRANSFERASE SQD2"/>
    <property type="match status" value="1"/>
</dbReference>
<keyword evidence="2" id="KW-0808">Transferase</keyword>
<evidence type="ECO:0000313" key="3">
    <source>
        <dbReference type="Proteomes" id="UP000322981"/>
    </source>
</evidence>
<proteinExistence type="predicted"/>
<dbReference type="RefSeq" id="WP_150089530.1">
    <property type="nucleotide sequence ID" value="NZ_VWXX01000001.1"/>
</dbReference>
<sequence length="361" mass="39603">MLAVSQYGNVRTGGAERYFHETVTRMCLRGLQVETLHGDETGSAARLHRPWKVFSGGFHPSWRAHILQHLREYRPDIIYAHFTVPGLVDITLRCARALQIPVCLVYHSDVTGADWPRRLVGTAYHRTLGRGTLRCAGSIVVASDAYRQTSPWLSSLEEAVFHYAPPGVDDAIAGGVRSEGKPYLLFVGKVDVESKGFGLLYEAWSRLRSKYPDLGLTAVGPIPRRHFPGVSHIDYLHQRRRLGDLYASAVATVLPSTSTAESFGMVLAEALVAGCPVVGSAVGGIGAIVSPGVNGFLFRPGDIAALTSALDAILQHQDLLRLSIGRERYRDRFSWERTTDEILAAIFAVAPKLNADKIRHP</sequence>
<dbReference type="CDD" id="cd03801">
    <property type="entry name" value="GT4_PimA-like"/>
    <property type="match status" value="1"/>
</dbReference>
<evidence type="ECO:0000259" key="1">
    <source>
        <dbReference type="Pfam" id="PF13439"/>
    </source>
</evidence>
<gene>
    <name evidence="2" type="ORF">F2Q65_01105</name>
</gene>
<dbReference type="Proteomes" id="UP000322981">
    <property type="component" value="Unassembled WGS sequence"/>
</dbReference>
<name>A0A5M8FVN8_9GAMM</name>
<dbReference type="SUPFAM" id="SSF53756">
    <property type="entry name" value="UDP-Glycosyltransferase/glycogen phosphorylase"/>
    <property type="match status" value="1"/>
</dbReference>
<dbReference type="Gene3D" id="3.40.50.2000">
    <property type="entry name" value="Glycogen Phosphorylase B"/>
    <property type="match status" value="2"/>
</dbReference>
<organism evidence="2 3">
    <name type="scientific">Thiohalocapsa marina</name>
    <dbReference type="NCBI Taxonomy" id="424902"/>
    <lineage>
        <taxon>Bacteria</taxon>
        <taxon>Pseudomonadati</taxon>
        <taxon>Pseudomonadota</taxon>
        <taxon>Gammaproteobacteria</taxon>
        <taxon>Chromatiales</taxon>
        <taxon>Chromatiaceae</taxon>
        <taxon>Thiohalocapsa</taxon>
    </lineage>
</organism>
<reference evidence="2 3" key="1">
    <citation type="submission" date="2019-09" db="EMBL/GenBank/DDBJ databases">
        <title>Whole-genome sequence of the purple sulfur bacterium Thiohalocapsa marina DSM 19078.</title>
        <authorList>
            <person name="Kyndt J.A."/>
            <person name="Meyer T.E."/>
        </authorList>
    </citation>
    <scope>NUCLEOTIDE SEQUENCE [LARGE SCALE GENOMIC DNA]</scope>
    <source>
        <strain evidence="2 3">DSM 19078</strain>
    </source>
</reference>
<comment type="caution">
    <text evidence="2">The sequence shown here is derived from an EMBL/GenBank/DDBJ whole genome shotgun (WGS) entry which is preliminary data.</text>
</comment>